<dbReference type="EMBL" id="JBHUFB010000020">
    <property type="protein sequence ID" value="MFD1815481.1"/>
    <property type="molecule type" value="Genomic_DNA"/>
</dbReference>
<reference evidence="2" key="1">
    <citation type="journal article" date="2019" name="Int. J. Syst. Evol. Microbiol.">
        <title>The Global Catalogue of Microorganisms (GCM) 10K type strain sequencing project: providing services to taxonomists for standard genome sequencing and annotation.</title>
        <authorList>
            <consortium name="The Broad Institute Genomics Platform"/>
            <consortium name="The Broad Institute Genome Sequencing Center for Infectious Disease"/>
            <person name="Wu L."/>
            <person name="Ma J."/>
        </authorList>
    </citation>
    <scope>NUCLEOTIDE SEQUENCE [LARGE SCALE GENOMIC DNA]</scope>
    <source>
        <strain evidence="2">DT72</strain>
    </source>
</reference>
<dbReference type="RefSeq" id="WP_378487905.1">
    <property type="nucleotide sequence ID" value="NZ_JBHUFB010000020.1"/>
</dbReference>
<dbReference type="NCBIfam" id="NF046112">
    <property type="entry name" value="MSMEG_6209_Nter"/>
    <property type="match status" value="1"/>
</dbReference>
<evidence type="ECO:0000313" key="1">
    <source>
        <dbReference type="EMBL" id="MFD1815481.1"/>
    </source>
</evidence>
<keyword evidence="2" id="KW-1185">Reference proteome</keyword>
<accession>A0ABW4PAB6</accession>
<evidence type="ECO:0000313" key="2">
    <source>
        <dbReference type="Proteomes" id="UP001597286"/>
    </source>
</evidence>
<comment type="caution">
    <text evidence="1">The sequence shown here is derived from an EMBL/GenBank/DDBJ whole genome shotgun (WGS) entry which is preliminary data.</text>
</comment>
<dbReference type="Proteomes" id="UP001597286">
    <property type="component" value="Unassembled WGS sequence"/>
</dbReference>
<organism evidence="1 2">
    <name type="scientific">Rhodococcus gannanensis</name>
    <dbReference type="NCBI Taxonomy" id="1960308"/>
    <lineage>
        <taxon>Bacteria</taxon>
        <taxon>Bacillati</taxon>
        <taxon>Actinomycetota</taxon>
        <taxon>Actinomycetes</taxon>
        <taxon>Mycobacteriales</taxon>
        <taxon>Nocardiaceae</taxon>
        <taxon>Rhodococcus</taxon>
    </lineage>
</organism>
<proteinExistence type="predicted"/>
<sequence length="72" mass="8122">MGHQKDGAAPKEAAALSDVASAIKKDFPHLADDDVAAMVDRAREDFHHRPIREFVPLFVERRIRAQLTTQQE</sequence>
<protein>
    <submittedName>
        <fullName evidence="1">Three-helix bundle dimerization domain-containing protein</fullName>
    </submittedName>
</protein>
<gene>
    <name evidence="1" type="ORF">ACFSJG_24950</name>
</gene>
<name>A0ABW4PAB6_9NOCA</name>